<sequence length="79" mass="8698">MTVDLSRLDVPLPVVEADACFLAAAARATDPKDQLVYQLDAWLVRHPEACATDADYPGWAEYIAAREADNRRAREASHG</sequence>
<dbReference type="Proteomes" id="UP000585836">
    <property type="component" value="Unassembled WGS sequence"/>
</dbReference>
<dbReference type="RefSeq" id="WP_184974648.1">
    <property type="nucleotide sequence ID" value="NZ_BAAAWF010000040.1"/>
</dbReference>
<comment type="caution">
    <text evidence="1">The sequence shown here is derived from an EMBL/GenBank/DDBJ whole genome shotgun (WGS) entry which is preliminary data.</text>
</comment>
<organism evidence="1 2">
    <name type="scientific">Streptomyces echinatus</name>
    <dbReference type="NCBI Taxonomy" id="67293"/>
    <lineage>
        <taxon>Bacteria</taxon>
        <taxon>Bacillati</taxon>
        <taxon>Actinomycetota</taxon>
        <taxon>Actinomycetes</taxon>
        <taxon>Kitasatosporales</taxon>
        <taxon>Streptomycetaceae</taxon>
        <taxon>Streptomyces</taxon>
    </lineage>
</organism>
<gene>
    <name evidence="1" type="ORF">FHS34_007887</name>
</gene>
<reference evidence="1 2" key="1">
    <citation type="submission" date="2020-08" db="EMBL/GenBank/DDBJ databases">
        <title>Genomic Encyclopedia of Type Strains, Phase III (KMG-III): the genomes of soil and plant-associated and newly described type strains.</title>
        <authorList>
            <person name="Whitman W."/>
        </authorList>
    </citation>
    <scope>NUCLEOTIDE SEQUENCE [LARGE SCALE GENOMIC DNA]</scope>
    <source>
        <strain evidence="1 2">CECT 3313</strain>
    </source>
</reference>
<keyword evidence="2" id="KW-1185">Reference proteome</keyword>
<proteinExistence type="predicted"/>
<dbReference type="AlphaFoldDB" id="A0A7W9Q4D1"/>
<dbReference type="EMBL" id="JACHJK010000024">
    <property type="protein sequence ID" value="MBB5932377.1"/>
    <property type="molecule type" value="Genomic_DNA"/>
</dbReference>
<evidence type="ECO:0000313" key="2">
    <source>
        <dbReference type="Proteomes" id="UP000585836"/>
    </source>
</evidence>
<protein>
    <submittedName>
        <fullName evidence="1">Uncharacterized protein</fullName>
    </submittedName>
</protein>
<accession>A0A7W9Q4D1</accession>
<name>A0A7W9Q4D1_9ACTN</name>
<evidence type="ECO:0000313" key="1">
    <source>
        <dbReference type="EMBL" id="MBB5932377.1"/>
    </source>
</evidence>